<reference evidence="2" key="1">
    <citation type="journal article" date="2022" name="bioRxiv">
        <title>Genomics of Preaxostyla Flagellates Illuminates Evolutionary Transitions and the Path Towards Mitochondrial Loss.</title>
        <authorList>
            <person name="Novak L.V.F."/>
            <person name="Treitli S.C."/>
            <person name="Pyrih J."/>
            <person name="Halakuc P."/>
            <person name="Pipaliya S.V."/>
            <person name="Vacek V."/>
            <person name="Brzon O."/>
            <person name="Soukal P."/>
            <person name="Eme L."/>
            <person name="Dacks J.B."/>
            <person name="Karnkowska A."/>
            <person name="Elias M."/>
            <person name="Hampl V."/>
        </authorList>
    </citation>
    <scope>NUCLEOTIDE SEQUENCE</scope>
    <source>
        <strain evidence="2">RCP-MX</strain>
    </source>
</reference>
<keyword evidence="3" id="KW-1185">Reference proteome</keyword>
<name>A0ABQ8UGT7_9EUKA</name>
<protein>
    <submittedName>
        <fullName evidence="2">Uncharacterized protein</fullName>
    </submittedName>
</protein>
<dbReference type="Proteomes" id="UP001141327">
    <property type="component" value="Unassembled WGS sequence"/>
</dbReference>
<accession>A0ABQ8UGT7</accession>
<organism evidence="2 3">
    <name type="scientific">Paratrimastix pyriformis</name>
    <dbReference type="NCBI Taxonomy" id="342808"/>
    <lineage>
        <taxon>Eukaryota</taxon>
        <taxon>Metamonada</taxon>
        <taxon>Preaxostyla</taxon>
        <taxon>Paratrimastigidae</taxon>
        <taxon>Paratrimastix</taxon>
    </lineage>
</organism>
<feature type="region of interest" description="Disordered" evidence="1">
    <location>
        <begin position="1"/>
        <end position="43"/>
    </location>
</feature>
<proteinExistence type="predicted"/>
<dbReference type="EMBL" id="JAPMOS010000084">
    <property type="protein sequence ID" value="KAJ4456030.1"/>
    <property type="molecule type" value="Genomic_DNA"/>
</dbReference>
<evidence type="ECO:0000313" key="2">
    <source>
        <dbReference type="EMBL" id="KAJ4456030.1"/>
    </source>
</evidence>
<evidence type="ECO:0000256" key="1">
    <source>
        <dbReference type="SAM" id="MobiDB-lite"/>
    </source>
</evidence>
<comment type="caution">
    <text evidence="2">The sequence shown here is derived from an EMBL/GenBank/DDBJ whole genome shotgun (WGS) entry which is preliminary data.</text>
</comment>
<gene>
    <name evidence="2" type="ORF">PAPYR_8871</name>
</gene>
<evidence type="ECO:0000313" key="3">
    <source>
        <dbReference type="Proteomes" id="UP001141327"/>
    </source>
</evidence>
<sequence length="271" mass="28961">MPPSLQPPVPDTGMTIDKTALSSPSPPPPPPSDNHPKTASTDSKMVEGKLGITDPKMVAIPLPDTKTVDLTQGKLGITDPKMVAIPLPDSKTVAIPPVVQANGGLPTSFSALVELLVKKSAIYGGLSPGLVAGEIERLARDQADTLMGRDLASTRLTCVWDSVGVVLAQLQMHFTTRHVDGLLAVEKALCDNYFLKGITPAQIHELVKELCRIAPQYFSIQTSPQGTVLFAVRQDCFAEPVRKLVSAHLEAVAIAKAKRAQAWLDQNKVPL</sequence>
<feature type="compositionally biased region" description="Pro residues" evidence="1">
    <location>
        <begin position="1"/>
        <end position="10"/>
    </location>
</feature>
<feature type="compositionally biased region" description="Pro residues" evidence="1">
    <location>
        <begin position="24"/>
        <end position="33"/>
    </location>
</feature>